<sequence>MAKSTGKSEDWEDYKNKLRITKREIRNKRIKYEAKLASNIRNDSKSFFQYIRNKREAKVEIGLLQIDARRLVMGDKEIAEELNKYFVSVFTVEDRSNIPTIKESQGAELRMVAITKEKVLEKLKGLKIDKYPGPDGLHPTILREVAEEIMEALVVIFQPSLESGKVPDDWKITVVTPLFKKGSRQKMDNYRPISLTSVIGKILESIGKDEISKFLQVHGRIRKSLHEFSKGRSCLTNLLEFFEEITSRLDQGTPVDIIYLDFQKAFDKVPHER</sequence>
<dbReference type="GO" id="GO:0007508">
    <property type="term" value="P:larval heart development"/>
    <property type="evidence" value="ECO:0007669"/>
    <property type="project" value="TreeGrafter"/>
</dbReference>
<comment type="caution">
    <text evidence="2">The sequence shown here is derived from an EMBL/GenBank/DDBJ whole genome shotgun (WGS) entry which is preliminary data.</text>
</comment>
<evidence type="ECO:0000313" key="2">
    <source>
        <dbReference type="EMBL" id="GCC23648.1"/>
    </source>
</evidence>
<evidence type="ECO:0000313" key="3">
    <source>
        <dbReference type="Proteomes" id="UP000287033"/>
    </source>
</evidence>
<dbReference type="OMA" id="FINDLEX"/>
<name>A0A401RZW5_CHIPU</name>
<dbReference type="Pfam" id="PF00078">
    <property type="entry name" value="RVT_1"/>
    <property type="match status" value="1"/>
</dbReference>
<evidence type="ECO:0000259" key="1">
    <source>
        <dbReference type="PROSITE" id="PS50878"/>
    </source>
</evidence>
<dbReference type="OrthoDB" id="416454at2759"/>
<dbReference type="Proteomes" id="UP000287033">
    <property type="component" value="Unassembled WGS sequence"/>
</dbReference>
<accession>A0A401RZW5</accession>
<dbReference type="AlphaFoldDB" id="A0A401RZW5"/>
<dbReference type="PANTHER" id="PTHR33395:SF22">
    <property type="entry name" value="REVERSE TRANSCRIPTASE DOMAIN-CONTAINING PROTEIN"/>
    <property type="match status" value="1"/>
</dbReference>
<dbReference type="PROSITE" id="PS50878">
    <property type="entry name" value="RT_POL"/>
    <property type="match status" value="1"/>
</dbReference>
<gene>
    <name evidence="2" type="ORF">chiPu_0002046</name>
</gene>
<protein>
    <recommendedName>
        <fullName evidence="1">Reverse transcriptase domain-containing protein</fullName>
    </recommendedName>
</protein>
<dbReference type="GO" id="GO:0031012">
    <property type="term" value="C:extracellular matrix"/>
    <property type="evidence" value="ECO:0007669"/>
    <property type="project" value="TreeGrafter"/>
</dbReference>
<dbReference type="InterPro" id="IPR000477">
    <property type="entry name" value="RT_dom"/>
</dbReference>
<dbReference type="GO" id="GO:0061343">
    <property type="term" value="P:cell adhesion involved in heart morphogenesis"/>
    <property type="evidence" value="ECO:0007669"/>
    <property type="project" value="TreeGrafter"/>
</dbReference>
<feature type="domain" description="Reverse transcriptase" evidence="1">
    <location>
        <begin position="159"/>
        <end position="273"/>
    </location>
</feature>
<reference evidence="2 3" key="1">
    <citation type="journal article" date="2018" name="Nat. Ecol. Evol.">
        <title>Shark genomes provide insights into elasmobranch evolution and the origin of vertebrates.</title>
        <authorList>
            <person name="Hara Y"/>
            <person name="Yamaguchi K"/>
            <person name="Onimaru K"/>
            <person name="Kadota M"/>
            <person name="Koyanagi M"/>
            <person name="Keeley SD"/>
            <person name="Tatsumi K"/>
            <person name="Tanaka K"/>
            <person name="Motone F"/>
            <person name="Kageyama Y"/>
            <person name="Nozu R"/>
            <person name="Adachi N"/>
            <person name="Nishimura O"/>
            <person name="Nakagawa R"/>
            <person name="Tanegashima C"/>
            <person name="Kiyatake I"/>
            <person name="Matsumoto R"/>
            <person name="Murakumo K"/>
            <person name="Nishida K"/>
            <person name="Terakita A"/>
            <person name="Kuratani S"/>
            <person name="Sato K"/>
            <person name="Hyodo S Kuraku.S."/>
        </authorList>
    </citation>
    <scope>NUCLEOTIDE SEQUENCE [LARGE SCALE GENOMIC DNA]</scope>
</reference>
<keyword evidence="3" id="KW-1185">Reference proteome</keyword>
<dbReference type="EMBL" id="BEZZ01000035">
    <property type="protein sequence ID" value="GCC23648.1"/>
    <property type="molecule type" value="Genomic_DNA"/>
</dbReference>
<dbReference type="PANTHER" id="PTHR33395">
    <property type="entry name" value="TRANSCRIPTASE, PUTATIVE-RELATED-RELATED"/>
    <property type="match status" value="1"/>
</dbReference>
<organism evidence="2 3">
    <name type="scientific">Chiloscyllium punctatum</name>
    <name type="common">Brownbanded bambooshark</name>
    <name type="synonym">Hemiscyllium punctatum</name>
    <dbReference type="NCBI Taxonomy" id="137246"/>
    <lineage>
        <taxon>Eukaryota</taxon>
        <taxon>Metazoa</taxon>
        <taxon>Chordata</taxon>
        <taxon>Craniata</taxon>
        <taxon>Vertebrata</taxon>
        <taxon>Chondrichthyes</taxon>
        <taxon>Elasmobranchii</taxon>
        <taxon>Galeomorphii</taxon>
        <taxon>Galeoidea</taxon>
        <taxon>Orectolobiformes</taxon>
        <taxon>Hemiscylliidae</taxon>
        <taxon>Chiloscyllium</taxon>
    </lineage>
</organism>
<proteinExistence type="predicted"/>
<dbReference type="STRING" id="137246.A0A401RZW5"/>